<gene>
    <name evidence="1" type="ORF">U0C82_12640</name>
</gene>
<evidence type="ECO:0008006" key="3">
    <source>
        <dbReference type="Google" id="ProtNLM"/>
    </source>
</evidence>
<dbReference type="Proteomes" id="UP001294412">
    <property type="component" value="Unassembled WGS sequence"/>
</dbReference>
<protein>
    <recommendedName>
        <fullName evidence="3">Phasin protein</fullName>
    </recommendedName>
</protein>
<accession>A0ABU5I3Q9</accession>
<dbReference type="EMBL" id="JAXLPB010000004">
    <property type="protein sequence ID" value="MDY8109987.1"/>
    <property type="molecule type" value="Genomic_DNA"/>
</dbReference>
<evidence type="ECO:0000313" key="2">
    <source>
        <dbReference type="Proteomes" id="UP001294412"/>
    </source>
</evidence>
<proteinExistence type="predicted"/>
<evidence type="ECO:0000313" key="1">
    <source>
        <dbReference type="EMBL" id="MDY8109987.1"/>
    </source>
</evidence>
<comment type="caution">
    <text evidence="1">The sequence shown here is derived from an EMBL/GenBank/DDBJ whole genome shotgun (WGS) entry which is preliminary data.</text>
</comment>
<sequence>MARTRKRGTSSSATLFPKSAVEASAIMVGAPFVIATRLTQMALAGGNPSAGDLRENRKMVAEKVAAVQQSAFAFNQAMMKSMMDMPFAFMTANPLAKSADAIVSAALKPYSSKVKANRKRLSK</sequence>
<name>A0ABU5I3Q9_9HYPH</name>
<reference evidence="1 2" key="1">
    <citation type="submission" date="2023-12" db="EMBL/GenBank/DDBJ databases">
        <title>Description of Novel Strain Fulvimarina sp. 2208YS6-2-32 isolated from Uroteuthis (Photololigo) edulis.</title>
        <authorList>
            <person name="Park J.-S."/>
        </authorList>
    </citation>
    <scope>NUCLEOTIDE SEQUENCE [LARGE SCALE GENOMIC DNA]</scope>
    <source>
        <strain evidence="1 2">2208YS6-2-32</strain>
    </source>
</reference>
<dbReference type="RefSeq" id="WP_322187517.1">
    <property type="nucleotide sequence ID" value="NZ_JAXLPB010000004.1"/>
</dbReference>
<keyword evidence="2" id="KW-1185">Reference proteome</keyword>
<organism evidence="1 2">
    <name type="scientific">Fulvimarina uroteuthidis</name>
    <dbReference type="NCBI Taxonomy" id="3098149"/>
    <lineage>
        <taxon>Bacteria</taxon>
        <taxon>Pseudomonadati</taxon>
        <taxon>Pseudomonadota</taxon>
        <taxon>Alphaproteobacteria</taxon>
        <taxon>Hyphomicrobiales</taxon>
        <taxon>Aurantimonadaceae</taxon>
        <taxon>Fulvimarina</taxon>
    </lineage>
</organism>